<reference evidence="1" key="1">
    <citation type="submission" date="2014-09" db="EMBL/GenBank/DDBJ databases">
        <authorList>
            <person name="Magalhaes I.L.F."/>
            <person name="Oliveira U."/>
            <person name="Santos F.R."/>
            <person name="Vidigal T.H.D.A."/>
            <person name="Brescovit A.D."/>
            <person name="Santos A.J."/>
        </authorList>
    </citation>
    <scope>NUCLEOTIDE SEQUENCE</scope>
    <source>
        <tissue evidence="1">Shoot tissue taken approximately 20 cm above the soil surface</tissue>
    </source>
</reference>
<reference evidence="1" key="2">
    <citation type="journal article" date="2015" name="Data Brief">
        <title>Shoot transcriptome of the giant reed, Arundo donax.</title>
        <authorList>
            <person name="Barrero R.A."/>
            <person name="Guerrero F.D."/>
            <person name="Moolhuijzen P."/>
            <person name="Goolsby J.A."/>
            <person name="Tidwell J."/>
            <person name="Bellgard S.E."/>
            <person name="Bellgard M.I."/>
        </authorList>
    </citation>
    <scope>NUCLEOTIDE SEQUENCE</scope>
    <source>
        <tissue evidence="1">Shoot tissue taken approximately 20 cm above the soil surface</tissue>
    </source>
</reference>
<proteinExistence type="predicted"/>
<sequence length="36" mass="4186">MTSSDWIKSIKGSKQQLLLEIILQKMDVLLHDELCK</sequence>
<name>A0A0A9EG16_ARUDO</name>
<evidence type="ECO:0000313" key="1">
    <source>
        <dbReference type="EMBL" id="JAD99669.1"/>
    </source>
</evidence>
<protein>
    <submittedName>
        <fullName evidence="1">Uncharacterized protein</fullName>
    </submittedName>
</protein>
<organism evidence="1">
    <name type="scientific">Arundo donax</name>
    <name type="common">Giant reed</name>
    <name type="synonym">Donax arundinaceus</name>
    <dbReference type="NCBI Taxonomy" id="35708"/>
    <lineage>
        <taxon>Eukaryota</taxon>
        <taxon>Viridiplantae</taxon>
        <taxon>Streptophyta</taxon>
        <taxon>Embryophyta</taxon>
        <taxon>Tracheophyta</taxon>
        <taxon>Spermatophyta</taxon>
        <taxon>Magnoliopsida</taxon>
        <taxon>Liliopsida</taxon>
        <taxon>Poales</taxon>
        <taxon>Poaceae</taxon>
        <taxon>PACMAD clade</taxon>
        <taxon>Arundinoideae</taxon>
        <taxon>Arundineae</taxon>
        <taxon>Arundo</taxon>
    </lineage>
</organism>
<dbReference type="EMBL" id="GBRH01198226">
    <property type="protein sequence ID" value="JAD99669.1"/>
    <property type="molecule type" value="Transcribed_RNA"/>
</dbReference>
<accession>A0A0A9EG16</accession>
<dbReference type="AlphaFoldDB" id="A0A0A9EG16"/>